<accession>A0A8T0SLT2</accession>
<reference evidence="4" key="1">
    <citation type="submission" date="2020-05" db="EMBL/GenBank/DDBJ databases">
        <title>WGS assembly of Panicum virgatum.</title>
        <authorList>
            <person name="Lovell J.T."/>
            <person name="Jenkins J."/>
            <person name="Shu S."/>
            <person name="Juenger T.E."/>
            <person name="Schmutz J."/>
        </authorList>
    </citation>
    <scope>NUCLEOTIDE SEQUENCE</scope>
    <source>
        <strain evidence="4">AP13</strain>
    </source>
</reference>
<dbReference type="PANTHER" id="PTHR32059">
    <property type="entry name" value="RAB11-BINDING PROTEIN RELCH"/>
    <property type="match status" value="1"/>
</dbReference>
<evidence type="ECO:0000256" key="2">
    <source>
        <dbReference type="SAM" id="Coils"/>
    </source>
</evidence>
<name>A0A8T0SLT2_PANVG</name>
<keyword evidence="2" id="KW-0175">Coiled coil</keyword>
<feature type="compositionally biased region" description="Basic and acidic residues" evidence="3">
    <location>
        <begin position="1065"/>
        <end position="1074"/>
    </location>
</feature>
<organism evidence="4 5">
    <name type="scientific">Panicum virgatum</name>
    <name type="common">Blackwell switchgrass</name>
    <dbReference type="NCBI Taxonomy" id="38727"/>
    <lineage>
        <taxon>Eukaryota</taxon>
        <taxon>Viridiplantae</taxon>
        <taxon>Streptophyta</taxon>
        <taxon>Embryophyta</taxon>
        <taxon>Tracheophyta</taxon>
        <taxon>Spermatophyta</taxon>
        <taxon>Magnoliopsida</taxon>
        <taxon>Liliopsida</taxon>
        <taxon>Poales</taxon>
        <taxon>Poaceae</taxon>
        <taxon>PACMAD clade</taxon>
        <taxon>Panicoideae</taxon>
        <taxon>Panicodae</taxon>
        <taxon>Paniceae</taxon>
        <taxon>Panicinae</taxon>
        <taxon>Panicum</taxon>
        <taxon>Panicum sect. Hiantes</taxon>
    </lineage>
</organism>
<feature type="region of interest" description="Disordered" evidence="3">
    <location>
        <begin position="1062"/>
        <end position="1113"/>
    </location>
</feature>
<dbReference type="Gene3D" id="1.25.10.10">
    <property type="entry name" value="Leucine-rich Repeat Variant"/>
    <property type="match status" value="1"/>
</dbReference>
<evidence type="ECO:0000256" key="1">
    <source>
        <dbReference type="PROSITE-ProRule" id="PRU00103"/>
    </source>
</evidence>
<dbReference type="PROSITE" id="PS50077">
    <property type="entry name" value="HEAT_REPEAT"/>
    <property type="match status" value="1"/>
</dbReference>
<dbReference type="AlphaFoldDB" id="A0A8T0SLT2"/>
<keyword evidence="5" id="KW-1185">Reference proteome</keyword>
<comment type="caution">
    <text evidence="4">The sequence shown here is derived from an EMBL/GenBank/DDBJ whole genome shotgun (WGS) entry which is preliminary data.</text>
</comment>
<sequence>MEAAGGGAADERWASLCNCVVNFLLEERYHLTALELLQELQEDGRHAHALRLRAFFSDLALFPPDLVARASSAPPGADPQSLLEEKVAAQEKLALAEYDMRLAKEDLSLLKLELRKQNESSSEYSNGLLFGASTREGSISEQDKRDVKISALGPLKDNERKDLNCAVKEYLLLAGYRLAAMTFIEEVPDQDLDVWPNSSACVPDALRRYYYQYLSSTAEAAEEKISILRENETLRKDNERLNAEKDSLMKSMESANNQVAAMRKSLEAAHKDIKEKDKMVQDLRQSLDVQRKELNDCRAEITSLKMYIEGAQSNKQLFVGNSDGLESHSIANSMGESASLNTKDGDSKGSESITNKLASAVNLTDDTQKDRQVIENSAEVFSVSEAPVSFSTDENGGYRTSEEDNSALNISSKNVTSNCDLHGASMIGKSQGNSDGISVYLSTDKLDSPSKQKSSDKMVLETIKIVSDALPKIVPYVLINHREELLPLIICSIEKHPDSDVRDSLTHTLFNLIKRPDGKQRRIIMDACVELAKSVGEMRTETELLPQCWEQVEELMFQLVCDPSGAVVEVTLKELVPALVRWGGKLDQISRVLLAHILASAQRCPPISGVEGTIDSHLRVLGEQERWNIDVLLRMLTELLPFIHQKAIQTCPFASVDPTSSTPENCFSASCLKLYSIGDSEWSTFEWMHTDCLPDLIKLTCLLPVKEDNLRTIITKYLLEVSGRYGKDYLEHIMLPVFLVAAGDIDSGDFTYFPLSIQPKIRGLRPKTSTAEKLAIMCVFPLLLSGILGSPTSRQQLEEYLRKVLIKNTKDGSFSMHHTTEIINAVRFLCLFVEHHGVIFNILWEMVVSSDTSLKINATALLKALVPYVDVKIASTHILPALITLGSDQNLTVKYASIDAFGAVAQHFKNDMVVDKIRIQMDAFLEDGSHEATISVIRALAVAVPHSTDRLREYLLTKIFKLTSITPSGDDIEWRRERANVYCEALRALDATDLPSTSVRDLLLPSIQNLLKDPDALDPAHKEAIEIIGRERSGGTLDSLSKAMGAHLGIASSVSSFFGENSLLGKKEGGEQHDPATTSGPDPSPQAQPESTRFGRIMRGGFGDILRGQSKGQ</sequence>
<dbReference type="Proteomes" id="UP000823388">
    <property type="component" value="Chromosome 5K"/>
</dbReference>
<dbReference type="PROSITE" id="PS50896">
    <property type="entry name" value="LISH"/>
    <property type="match status" value="2"/>
</dbReference>
<dbReference type="GO" id="GO:0005802">
    <property type="term" value="C:trans-Golgi network"/>
    <property type="evidence" value="ECO:0007669"/>
    <property type="project" value="InterPro"/>
</dbReference>
<proteinExistence type="predicted"/>
<feature type="compositionally biased region" description="Polar residues" evidence="3">
    <location>
        <begin position="1075"/>
        <end position="1091"/>
    </location>
</feature>
<dbReference type="EMBL" id="CM029045">
    <property type="protein sequence ID" value="KAG2597963.1"/>
    <property type="molecule type" value="Genomic_DNA"/>
</dbReference>
<evidence type="ECO:0000313" key="4">
    <source>
        <dbReference type="EMBL" id="KAG2597963.1"/>
    </source>
</evidence>
<dbReference type="GO" id="GO:0032367">
    <property type="term" value="P:intracellular cholesterol transport"/>
    <property type="evidence" value="ECO:0007669"/>
    <property type="project" value="InterPro"/>
</dbReference>
<dbReference type="PANTHER" id="PTHR32059:SF0">
    <property type="entry name" value="RAB11-BINDING PROTEIN RELCH"/>
    <property type="match status" value="1"/>
</dbReference>
<dbReference type="InterPro" id="IPR006594">
    <property type="entry name" value="LisH"/>
</dbReference>
<dbReference type="InterPro" id="IPR021133">
    <property type="entry name" value="HEAT_type_2"/>
</dbReference>
<dbReference type="InterPro" id="IPR040362">
    <property type="entry name" value="RELCH"/>
</dbReference>
<dbReference type="InterPro" id="IPR011989">
    <property type="entry name" value="ARM-like"/>
</dbReference>
<dbReference type="SMART" id="SM00667">
    <property type="entry name" value="LisH"/>
    <property type="match status" value="2"/>
</dbReference>
<evidence type="ECO:0000313" key="5">
    <source>
        <dbReference type="Proteomes" id="UP000823388"/>
    </source>
</evidence>
<feature type="repeat" description="HEAT" evidence="1">
    <location>
        <begin position="878"/>
        <end position="916"/>
    </location>
</feature>
<feature type="coiled-coil region" evidence="2">
    <location>
        <begin position="211"/>
        <end position="300"/>
    </location>
</feature>
<evidence type="ECO:0000256" key="3">
    <source>
        <dbReference type="SAM" id="MobiDB-lite"/>
    </source>
</evidence>
<evidence type="ECO:0008006" key="6">
    <source>
        <dbReference type="Google" id="ProtNLM"/>
    </source>
</evidence>
<dbReference type="SUPFAM" id="SSF48371">
    <property type="entry name" value="ARM repeat"/>
    <property type="match status" value="1"/>
</dbReference>
<protein>
    <recommendedName>
        <fullName evidence="6">HEAT repeat-containing protein</fullName>
    </recommendedName>
</protein>
<gene>
    <name evidence="4" type="ORF">PVAP13_5KG309600</name>
</gene>
<dbReference type="InterPro" id="IPR016024">
    <property type="entry name" value="ARM-type_fold"/>
</dbReference>
<dbReference type="GO" id="GO:0055037">
    <property type="term" value="C:recycling endosome"/>
    <property type="evidence" value="ECO:0007669"/>
    <property type="project" value="TreeGrafter"/>
</dbReference>